<evidence type="ECO:0000313" key="2">
    <source>
        <dbReference type="Proteomes" id="UP000295818"/>
    </source>
</evidence>
<gene>
    <name evidence="1" type="ORF">EV644_102561</name>
</gene>
<dbReference type="Gene3D" id="2.60.120.620">
    <property type="entry name" value="q2cbj1_9rhob like domain"/>
    <property type="match status" value="1"/>
</dbReference>
<dbReference type="SUPFAM" id="SSF51197">
    <property type="entry name" value="Clavaminate synthase-like"/>
    <property type="match status" value="1"/>
</dbReference>
<dbReference type="Proteomes" id="UP000295818">
    <property type="component" value="Unassembled WGS sequence"/>
</dbReference>
<sequence>MTGPDWGRPGHDLLPSAMTERFARDRGGSTLHAIYIDADFTDDERRQKLYDGDLFVYSPRPSTLALTEFAAELAREAFAPLDPETAQFDMAVEEYAALLAELKPRFIHHPESKRLIQDMLVDLGCDPEQVYFDVPRMRSSTSNDYLTTGIAFAFHPHRDTWYSAPYCQLNWWLPIFPISADNGLAFHPRYWQTPVKNSSRVYNYAEWNATSRLIAATQIGTDTRVQPVPEEEVELVPQIRPICQPGGIILFSGAQLHSSVPNTSGRTRFSIDLRTVHLGDAAAHRAAPNIDSESTGTTMGDYLRTSDLEHLPEGLIAAYDIPKPAPITAEIPPPGTDISEPATV</sequence>
<name>A0ABY2BT00_9ACTN</name>
<organism evidence="1 2">
    <name type="scientific">Kribbella orskensis</name>
    <dbReference type="NCBI Taxonomy" id="2512216"/>
    <lineage>
        <taxon>Bacteria</taxon>
        <taxon>Bacillati</taxon>
        <taxon>Actinomycetota</taxon>
        <taxon>Actinomycetes</taxon>
        <taxon>Propionibacteriales</taxon>
        <taxon>Kribbellaceae</taxon>
        <taxon>Kribbella</taxon>
    </lineage>
</organism>
<protein>
    <recommendedName>
        <fullName evidence="3">Phytanoyl-CoA dioxygenase PhyH</fullName>
    </recommendedName>
</protein>
<comment type="caution">
    <text evidence="1">The sequence shown here is derived from an EMBL/GenBank/DDBJ whole genome shotgun (WGS) entry which is preliminary data.</text>
</comment>
<dbReference type="EMBL" id="SLWM01000002">
    <property type="protein sequence ID" value="TCO29840.1"/>
    <property type="molecule type" value="Genomic_DNA"/>
</dbReference>
<reference evidence="1 2" key="1">
    <citation type="journal article" date="2015" name="Stand. Genomic Sci.">
        <title>Genomic Encyclopedia of Bacterial and Archaeal Type Strains, Phase III: the genomes of soil and plant-associated and newly described type strains.</title>
        <authorList>
            <person name="Whitman W.B."/>
            <person name="Woyke T."/>
            <person name="Klenk H.P."/>
            <person name="Zhou Y."/>
            <person name="Lilburn T.G."/>
            <person name="Beck B.J."/>
            <person name="De Vos P."/>
            <person name="Vandamme P."/>
            <person name="Eisen J.A."/>
            <person name="Garrity G."/>
            <person name="Hugenholtz P."/>
            <person name="Kyrpides N.C."/>
        </authorList>
    </citation>
    <scope>NUCLEOTIDE SEQUENCE [LARGE SCALE GENOMIC DNA]</scope>
    <source>
        <strain evidence="1 2">VKM Ac-2538</strain>
    </source>
</reference>
<accession>A0ABY2BT00</accession>
<proteinExistence type="predicted"/>
<keyword evidence="2" id="KW-1185">Reference proteome</keyword>
<evidence type="ECO:0000313" key="1">
    <source>
        <dbReference type="EMBL" id="TCO29840.1"/>
    </source>
</evidence>
<evidence type="ECO:0008006" key="3">
    <source>
        <dbReference type="Google" id="ProtNLM"/>
    </source>
</evidence>